<dbReference type="PRINTS" id="PR00401">
    <property type="entry name" value="SH2DOMAIN"/>
</dbReference>
<organism evidence="5 6">
    <name type="scientific">Acinonyx jubatus</name>
    <name type="common">Cheetah</name>
    <dbReference type="NCBI Taxonomy" id="32536"/>
    <lineage>
        <taxon>Eukaryota</taxon>
        <taxon>Metazoa</taxon>
        <taxon>Chordata</taxon>
        <taxon>Craniata</taxon>
        <taxon>Vertebrata</taxon>
        <taxon>Euteleostomi</taxon>
        <taxon>Mammalia</taxon>
        <taxon>Eutheria</taxon>
        <taxon>Laurasiatheria</taxon>
        <taxon>Carnivora</taxon>
        <taxon>Feliformia</taxon>
        <taxon>Felidae</taxon>
        <taxon>Felinae</taxon>
        <taxon>Acinonyx</taxon>
    </lineage>
</organism>
<evidence type="ECO:0000313" key="6">
    <source>
        <dbReference type="RefSeq" id="XP_053073544.1"/>
    </source>
</evidence>
<protein>
    <submittedName>
        <fullName evidence="6">Cytokine-dependent hematopoietic cell linker</fullName>
    </submittedName>
</protein>
<feature type="region of interest" description="Disordered" evidence="3">
    <location>
        <begin position="12"/>
        <end position="48"/>
    </location>
</feature>
<dbReference type="Gene3D" id="3.30.505.10">
    <property type="entry name" value="SH2 domain"/>
    <property type="match status" value="1"/>
</dbReference>
<dbReference type="Proteomes" id="UP001652583">
    <property type="component" value="Chromosome B1"/>
</dbReference>
<keyword evidence="5" id="KW-1185">Reference proteome</keyword>
<feature type="compositionally biased region" description="Pro residues" evidence="3">
    <location>
        <begin position="174"/>
        <end position="183"/>
    </location>
</feature>
<feature type="domain" description="SH2" evidence="4">
    <location>
        <begin position="324"/>
        <end position="434"/>
    </location>
</feature>
<sequence>MAEFKIPLIREAPRTMNRQGKRRTTKEASSHLKFQDFGLPKNRSWPRINSATGQYLNTEEPPPCERNSAAVGLEGAKDLRDGDYEDPELRMEEAWRTIKILPARPIKESEYADTRYFKDMMDTPFSLDAQPSVPTEGQHWHTRMGLEEVNKQISKDSRSQHVKGDRPAKESKTPFPPPRPPGILPKKYQPLPPQPESSWSLLPQRLAFPDVQREPRQISLKDLHEVLGTERVPHCQMKPESIHLSQNQSTQETPLAITSSPLVMKNQSAQNRDHKHSTQFHPPQRCQSPARYGPQETLPHYKNTGWRKPFPTSSDEKDVPQNNWYVGEHSRQAAEEALRRENKDGTFLVRDCSTKSRAEPYVLVVFYGNRVYNVKIRFLEKNQQFALGTGLRGDEKFNSVEDMIEHYKYFPIVLIDGKDKTGIRRVQCYLTQPLSFSRCFSPW</sequence>
<feature type="compositionally biased region" description="Basic and acidic residues" evidence="3">
    <location>
        <begin position="151"/>
        <end position="172"/>
    </location>
</feature>
<evidence type="ECO:0000256" key="1">
    <source>
        <dbReference type="ARBA" id="ARBA00022999"/>
    </source>
</evidence>
<accession>A0ABM3PPG2</accession>
<dbReference type="InterPro" id="IPR000980">
    <property type="entry name" value="SH2"/>
</dbReference>
<dbReference type="Pfam" id="PF00017">
    <property type="entry name" value="SH2"/>
    <property type="match status" value="1"/>
</dbReference>
<feature type="compositionally biased region" description="Basic and acidic residues" evidence="3">
    <location>
        <begin position="25"/>
        <end position="34"/>
    </location>
</feature>
<evidence type="ECO:0000256" key="2">
    <source>
        <dbReference type="PROSITE-ProRule" id="PRU00191"/>
    </source>
</evidence>
<dbReference type="PANTHER" id="PTHR14098">
    <property type="entry name" value="SH2 DOMAIN CONTAINING PROTEIN"/>
    <property type="match status" value="1"/>
</dbReference>
<dbReference type="PROSITE" id="PS50001">
    <property type="entry name" value="SH2"/>
    <property type="match status" value="1"/>
</dbReference>
<dbReference type="PANTHER" id="PTHR14098:SF2">
    <property type="entry name" value="CYTOKINE-DEPENDENT HEMATOPOIETIC CELL LINKER"/>
    <property type="match status" value="1"/>
</dbReference>
<proteinExistence type="predicted"/>
<dbReference type="InterPro" id="IPR051751">
    <property type="entry name" value="Immunoreceptor_sig_adapters"/>
</dbReference>
<evidence type="ECO:0000256" key="3">
    <source>
        <dbReference type="SAM" id="MobiDB-lite"/>
    </source>
</evidence>
<dbReference type="InterPro" id="IPR036860">
    <property type="entry name" value="SH2_dom_sf"/>
</dbReference>
<feature type="region of interest" description="Disordered" evidence="3">
    <location>
        <begin position="266"/>
        <end position="322"/>
    </location>
</feature>
<dbReference type="GeneID" id="106975620"/>
<name>A0ABM3PPG2_ACIJB</name>
<reference evidence="6" key="1">
    <citation type="submission" date="2025-08" db="UniProtKB">
        <authorList>
            <consortium name="RefSeq"/>
        </authorList>
    </citation>
    <scope>IDENTIFICATION</scope>
    <source>
        <tissue evidence="6">Blood</tissue>
    </source>
</reference>
<feature type="region of interest" description="Disordered" evidence="3">
    <location>
        <begin position="151"/>
        <end position="199"/>
    </location>
</feature>
<dbReference type="SMART" id="SM00252">
    <property type="entry name" value="SH2"/>
    <property type="match status" value="1"/>
</dbReference>
<dbReference type="SUPFAM" id="SSF55550">
    <property type="entry name" value="SH2 domain"/>
    <property type="match status" value="1"/>
</dbReference>
<dbReference type="RefSeq" id="XP_053073544.1">
    <property type="nucleotide sequence ID" value="XM_053217569.1"/>
</dbReference>
<keyword evidence="1 2" id="KW-0727">SH2 domain</keyword>
<evidence type="ECO:0000259" key="4">
    <source>
        <dbReference type="PROSITE" id="PS50001"/>
    </source>
</evidence>
<evidence type="ECO:0000313" key="5">
    <source>
        <dbReference type="Proteomes" id="UP001652583"/>
    </source>
</evidence>
<gene>
    <name evidence="6" type="primary">CLNK</name>
</gene>